<dbReference type="PROSITE" id="PS00666">
    <property type="entry name" value="DHDPS_2"/>
    <property type="match status" value="1"/>
</dbReference>
<dbReference type="InterPro" id="IPR005263">
    <property type="entry name" value="DapA"/>
</dbReference>
<evidence type="ECO:0000256" key="6">
    <source>
        <dbReference type="ARBA" id="ARBA00022605"/>
    </source>
</evidence>
<gene>
    <name evidence="12" type="primary">dapA</name>
    <name evidence="16" type="ORF">C7B46_11275</name>
</gene>
<dbReference type="InterPro" id="IPR002220">
    <property type="entry name" value="DapA-like"/>
</dbReference>
<comment type="pathway">
    <text evidence="2 12">Amino-acid biosynthesis; L-lysine biosynthesis via DAP pathway; (S)-tetrahydrodipicolinate from L-aspartate: step 3/4.</text>
</comment>
<dbReference type="PANTHER" id="PTHR12128:SF66">
    <property type="entry name" value="4-HYDROXY-2-OXOGLUTARATE ALDOLASE, MITOCHONDRIAL"/>
    <property type="match status" value="1"/>
</dbReference>
<evidence type="ECO:0000256" key="3">
    <source>
        <dbReference type="ARBA" id="ARBA00007592"/>
    </source>
</evidence>
<dbReference type="GO" id="GO:0008840">
    <property type="term" value="F:4-hydroxy-tetrahydrodipicolinate synthase activity"/>
    <property type="evidence" value="ECO:0007669"/>
    <property type="project" value="UniProtKB-UniRule"/>
</dbReference>
<dbReference type="GO" id="GO:0009089">
    <property type="term" value="P:lysine biosynthetic process via diaminopimelate"/>
    <property type="evidence" value="ECO:0007669"/>
    <property type="project" value="UniProtKB-UniRule"/>
</dbReference>
<evidence type="ECO:0000256" key="14">
    <source>
        <dbReference type="PIRSR" id="PIRSR001365-1"/>
    </source>
</evidence>
<dbReference type="InterPro" id="IPR020624">
    <property type="entry name" value="Schiff_base-form_aldolases_CS"/>
</dbReference>
<keyword evidence="8 12" id="KW-0457">Lysine biosynthesis</keyword>
<dbReference type="CDD" id="cd00950">
    <property type="entry name" value="DHDPS"/>
    <property type="match status" value="1"/>
</dbReference>
<dbReference type="Proteomes" id="UP000242972">
    <property type="component" value="Unassembled WGS sequence"/>
</dbReference>
<dbReference type="SMART" id="SM01130">
    <property type="entry name" value="DHDPS"/>
    <property type="match status" value="1"/>
</dbReference>
<name>A0A2T2XF54_9FIRM</name>
<sequence length="299" mass="32378">MQWPCIITAMVTPFMENGVLDELRAESLARWLVANGSEGLVVAGTTGESPTLSPSERERLFYAVRRGAGNALVLMGTGSNDTYHAVQMSHEAVRWGADGVLAVTPYYNKPPQEGLFQHFVKIAENLPIPVMLYNVPGRTGVALAADTVARIAKACPNVVAVKEAAGQIESIERLLESCPEVMVYSGDDALFYPALTLGAQGVVSVAAHVVGPEMAALAGAFQRGDITVARGLHGRLLPIFRDLFSWPNPIPLKWLMNQLNMNVGPLRLPLVYPQDVSSLERLKANVENLHREQIAQNAS</sequence>
<dbReference type="PROSITE" id="PS00665">
    <property type="entry name" value="DHDPS_1"/>
    <property type="match status" value="1"/>
</dbReference>
<dbReference type="Pfam" id="PF00701">
    <property type="entry name" value="DHDPS"/>
    <property type="match status" value="1"/>
</dbReference>
<dbReference type="PRINTS" id="PR00146">
    <property type="entry name" value="DHPICSNTHASE"/>
</dbReference>
<dbReference type="UniPathway" id="UPA00034">
    <property type="reaction ID" value="UER00017"/>
</dbReference>
<feature type="binding site" evidence="12 15">
    <location>
        <position position="46"/>
    </location>
    <ligand>
        <name>pyruvate</name>
        <dbReference type="ChEBI" id="CHEBI:15361"/>
    </ligand>
</feature>
<keyword evidence="10 12" id="KW-0704">Schiff base</keyword>
<comment type="similarity">
    <text evidence="3 12 13">Belongs to the DapA family.</text>
</comment>
<dbReference type="GO" id="GO:0019877">
    <property type="term" value="P:diaminopimelate biosynthetic process"/>
    <property type="evidence" value="ECO:0007669"/>
    <property type="project" value="UniProtKB-UniRule"/>
</dbReference>
<keyword evidence="9 12" id="KW-0456">Lyase</keyword>
<dbReference type="InterPro" id="IPR020625">
    <property type="entry name" value="Schiff_base-form_aldolases_AS"/>
</dbReference>
<dbReference type="PANTHER" id="PTHR12128">
    <property type="entry name" value="DIHYDRODIPICOLINATE SYNTHASE"/>
    <property type="match status" value="1"/>
</dbReference>
<comment type="catalytic activity">
    <reaction evidence="11 12">
        <text>L-aspartate 4-semialdehyde + pyruvate = (2S,4S)-4-hydroxy-2,3,4,5-tetrahydrodipicolinate + H2O + H(+)</text>
        <dbReference type="Rhea" id="RHEA:34171"/>
        <dbReference type="ChEBI" id="CHEBI:15361"/>
        <dbReference type="ChEBI" id="CHEBI:15377"/>
        <dbReference type="ChEBI" id="CHEBI:15378"/>
        <dbReference type="ChEBI" id="CHEBI:67139"/>
        <dbReference type="ChEBI" id="CHEBI:537519"/>
        <dbReference type="EC" id="4.3.3.7"/>
    </reaction>
</comment>
<comment type="subcellular location">
    <subcellularLocation>
        <location evidence="12">Cytoplasm</location>
    </subcellularLocation>
</comment>
<dbReference type="PIRSF" id="PIRSF001365">
    <property type="entry name" value="DHDPS"/>
    <property type="match status" value="1"/>
</dbReference>
<feature type="binding site" evidence="12 15">
    <location>
        <position position="203"/>
    </location>
    <ligand>
        <name>pyruvate</name>
        <dbReference type="ChEBI" id="CHEBI:15361"/>
    </ligand>
</feature>
<dbReference type="Gene3D" id="3.20.20.70">
    <property type="entry name" value="Aldolase class I"/>
    <property type="match status" value="1"/>
</dbReference>
<evidence type="ECO:0000256" key="4">
    <source>
        <dbReference type="ARBA" id="ARBA00012086"/>
    </source>
</evidence>
<feature type="site" description="Part of a proton relay during catalysis" evidence="12">
    <location>
        <position position="45"/>
    </location>
</feature>
<evidence type="ECO:0000256" key="7">
    <source>
        <dbReference type="ARBA" id="ARBA00022915"/>
    </source>
</evidence>
<comment type="caution">
    <text evidence="16">The sequence shown here is derived from an EMBL/GenBank/DDBJ whole genome shotgun (WGS) entry which is preliminary data.</text>
</comment>
<proteinExistence type="inferred from homology"/>
<dbReference type="GO" id="GO:0005829">
    <property type="term" value="C:cytosol"/>
    <property type="evidence" value="ECO:0007669"/>
    <property type="project" value="TreeGrafter"/>
</dbReference>
<keyword evidence="6 12" id="KW-0028">Amino-acid biosynthesis</keyword>
<dbReference type="InterPro" id="IPR013785">
    <property type="entry name" value="Aldolase_TIM"/>
</dbReference>
<dbReference type="AlphaFoldDB" id="A0A2T2XF54"/>
<reference evidence="16 17" key="1">
    <citation type="journal article" date="2014" name="BMC Genomics">
        <title>Comparison of environmental and isolate Sulfobacillus genomes reveals diverse carbon, sulfur, nitrogen, and hydrogen metabolisms.</title>
        <authorList>
            <person name="Justice N.B."/>
            <person name="Norman A."/>
            <person name="Brown C.T."/>
            <person name="Singh A."/>
            <person name="Thomas B.C."/>
            <person name="Banfield J.F."/>
        </authorList>
    </citation>
    <scope>NUCLEOTIDE SEQUENCE [LARGE SCALE GENOMIC DNA]</scope>
    <source>
        <strain evidence="16">AMDSBA4</strain>
    </source>
</reference>
<feature type="active site" description="Schiff-base intermediate with substrate" evidence="12 14">
    <location>
        <position position="162"/>
    </location>
</feature>
<feature type="active site" description="Proton donor/acceptor" evidence="12 14">
    <location>
        <position position="133"/>
    </location>
</feature>
<accession>A0A2T2XF54</accession>
<dbReference type="EC" id="4.3.3.7" evidence="4 12"/>
<keyword evidence="5 12" id="KW-0963">Cytoplasm</keyword>
<evidence type="ECO:0000256" key="15">
    <source>
        <dbReference type="PIRSR" id="PIRSR001365-2"/>
    </source>
</evidence>
<evidence type="ECO:0000313" key="17">
    <source>
        <dbReference type="Proteomes" id="UP000242972"/>
    </source>
</evidence>
<evidence type="ECO:0000256" key="10">
    <source>
        <dbReference type="ARBA" id="ARBA00023270"/>
    </source>
</evidence>
<comment type="subunit">
    <text evidence="12">Homotetramer; dimer of dimers.</text>
</comment>
<evidence type="ECO:0000256" key="9">
    <source>
        <dbReference type="ARBA" id="ARBA00023239"/>
    </source>
</evidence>
<dbReference type="SUPFAM" id="SSF51569">
    <property type="entry name" value="Aldolase"/>
    <property type="match status" value="1"/>
</dbReference>
<evidence type="ECO:0000256" key="11">
    <source>
        <dbReference type="ARBA" id="ARBA00047836"/>
    </source>
</evidence>
<comment type="caution">
    <text evidence="12">Was originally thought to be a dihydrodipicolinate synthase (DHDPS), catalyzing the condensation of (S)-aspartate-beta-semialdehyde [(S)-ASA] and pyruvate to dihydrodipicolinate (DHDP). However, it was shown in E.coli that the product of the enzymatic reaction is not dihydrodipicolinate but in fact (4S)-4-hydroxy-2,3,4,5-tetrahydro-(2S)-dipicolinic acid (HTPA), and that the consecutive dehydration reaction leading to DHDP is not spontaneous but catalyzed by DapB.</text>
</comment>
<dbReference type="HAMAP" id="MF_00418">
    <property type="entry name" value="DapA"/>
    <property type="match status" value="1"/>
</dbReference>
<evidence type="ECO:0000256" key="8">
    <source>
        <dbReference type="ARBA" id="ARBA00023154"/>
    </source>
</evidence>
<evidence type="ECO:0000313" key="16">
    <source>
        <dbReference type="EMBL" id="PSR33143.1"/>
    </source>
</evidence>
<evidence type="ECO:0000256" key="13">
    <source>
        <dbReference type="PIRNR" id="PIRNR001365"/>
    </source>
</evidence>
<organism evidence="16 17">
    <name type="scientific">Sulfobacillus benefaciens</name>
    <dbReference type="NCBI Taxonomy" id="453960"/>
    <lineage>
        <taxon>Bacteria</taxon>
        <taxon>Bacillati</taxon>
        <taxon>Bacillota</taxon>
        <taxon>Clostridia</taxon>
        <taxon>Eubacteriales</taxon>
        <taxon>Clostridiales Family XVII. Incertae Sedis</taxon>
        <taxon>Sulfobacillus</taxon>
    </lineage>
</organism>
<evidence type="ECO:0000256" key="1">
    <source>
        <dbReference type="ARBA" id="ARBA00003294"/>
    </source>
</evidence>
<evidence type="ECO:0000256" key="12">
    <source>
        <dbReference type="HAMAP-Rule" id="MF_00418"/>
    </source>
</evidence>
<dbReference type="EMBL" id="PXYW01000026">
    <property type="protein sequence ID" value="PSR33143.1"/>
    <property type="molecule type" value="Genomic_DNA"/>
</dbReference>
<feature type="site" description="Part of a proton relay during catalysis" evidence="12">
    <location>
        <position position="107"/>
    </location>
</feature>
<keyword evidence="7 12" id="KW-0220">Diaminopimelate biosynthesis</keyword>
<evidence type="ECO:0000256" key="5">
    <source>
        <dbReference type="ARBA" id="ARBA00022490"/>
    </source>
</evidence>
<protein>
    <recommendedName>
        <fullName evidence="4 12">4-hydroxy-tetrahydrodipicolinate synthase</fullName>
        <shortName evidence="12">HTPA synthase</shortName>
        <ecNumber evidence="4 12">4.3.3.7</ecNumber>
    </recommendedName>
</protein>
<dbReference type="NCBIfam" id="TIGR00674">
    <property type="entry name" value="dapA"/>
    <property type="match status" value="1"/>
</dbReference>
<comment type="function">
    <text evidence="1 12">Catalyzes the condensation of (S)-aspartate-beta-semialdehyde [(S)-ASA] and pyruvate to 4-hydroxy-tetrahydrodipicolinate (HTPA).</text>
</comment>
<evidence type="ECO:0000256" key="2">
    <source>
        <dbReference type="ARBA" id="ARBA00005120"/>
    </source>
</evidence>